<feature type="region of interest" description="Disordered" evidence="1">
    <location>
        <begin position="60"/>
        <end position="142"/>
    </location>
</feature>
<organism evidence="2 3">
    <name type="scientific">Nguyenibacter vanlangensis</name>
    <dbReference type="NCBI Taxonomy" id="1216886"/>
    <lineage>
        <taxon>Bacteria</taxon>
        <taxon>Pseudomonadati</taxon>
        <taxon>Pseudomonadota</taxon>
        <taxon>Alphaproteobacteria</taxon>
        <taxon>Acetobacterales</taxon>
        <taxon>Acetobacteraceae</taxon>
        <taxon>Nguyenibacter</taxon>
    </lineage>
</organism>
<dbReference type="EMBL" id="JABXXP010000001">
    <property type="protein sequence ID" value="NVN09573.1"/>
    <property type="molecule type" value="Genomic_DNA"/>
</dbReference>
<name>A0A7Y7ISK6_9PROT</name>
<evidence type="ECO:0000313" key="3">
    <source>
        <dbReference type="Proteomes" id="UP000534870"/>
    </source>
</evidence>
<evidence type="ECO:0000313" key="2">
    <source>
        <dbReference type="EMBL" id="NVN09573.1"/>
    </source>
</evidence>
<feature type="compositionally biased region" description="Pro residues" evidence="1">
    <location>
        <begin position="62"/>
        <end position="71"/>
    </location>
</feature>
<proteinExistence type="predicted"/>
<sequence length="142" mass="15826">MESGIMRINKKISMPIERFSRKTCDFHGCRIQMRNKVSKRMPIILSAALALVPYTIMAAQPPDIPQAPPSPSAMKPQSGNSTDQKRKTVPPSEKLPDWPQLKRDQVSPTPKPPLKMRPASPEEIKRAHNPAPGGIPPDQRPH</sequence>
<protein>
    <submittedName>
        <fullName evidence="2">Uncharacterized protein</fullName>
    </submittedName>
</protein>
<evidence type="ECO:0000256" key="1">
    <source>
        <dbReference type="SAM" id="MobiDB-lite"/>
    </source>
</evidence>
<dbReference type="AlphaFoldDB" id="A0A7Y7ISK6"/>
<gene>
    <name evidence="2" type="ORF">HUK84_00105</name>
</gene>
<dbReference type="Proteomes" id="UP000534870">
    <property type="component" value="Unassembled WGS sequence"/>
</dbReference>
<comment type="caution">
    <text evidence="2">The sequence shown here is derived from an EMBL/GenBank/DDBJ whole genome shotgun (WGS) entry which is preliminary data.</text>
</comment>
<reference evidence="2 3" key="1">
    <citation type="submission" date="2020-06" db="EMBL/GenBank/DDBJ databases">
        <title>Description of novel acetic acid bacteria.</title>
        <authorList>
            <person name="Sombolestani A."/>
        </authorList>
    </citation>
    <scope>NUCLEOTIDE SEQUENCE [LARGE SCALE GENOMIC DNA]</scope>
    <source>
        <strain evidence="2 3">LMG 31431</strain>
    </source>
</reference>
<feature type="compositionally biased region" description="Basic and acidic residues" evidence="1">
    <location>
        <begin position="94"/>
        <end position="105"/>
    </location>
</feature>
<accession>A0A7Y7ISK6</accession>